<evidence type="ECO:0000256" key="7">
    <source>
        <dbReference type="PIRSR" id="PIRSR602403-1"/>
    </source>
</evidence>
<keyword evidence="9" id="KW-1133">Transmembrane helix</keyword>
<feature type="binding site" description="axial binding residue" evidence="7">
    <location>
        <position position="484"/>
    </location>
    <ligand>
        <name>heme</name>
        <dbReference type="ChEBI" id="CHEBI:30413"/>
    </ligand>
    <ligandPart>
        <name>Fe</name>
        <dbReference type="ChEBI" id="CHEBI:18248"/>
    </ligandPart>
</feature>
<keyword evidence="11" id="KW-1185">Reference proteome</keyword>
<evidence type="ECO:0000256" key="4">
    <source>
        <dbReference type="ARBA" id="ARBA00023002"/>
    </source>
</evidence>
<evidence type="ECO:0000256" key="3">
    <source>
        <dbReference type="ARBA" id="ARBA00022723"/>
    </source>
</evidence>
<comment type="caution">
    <text evidence="10">The sequence shown here is derived from an EMBL/GenBank/DDBJ whole genome shotgun (WGS) entry which is preliminary data.</text>
</comment>
<evidence type="ECO:0000256" key="6">
    <source>
        <dbReference type="ARBA" id="ARBA00023033"/>
    </source>
</evidence>
<feature type="transmembrane region" description="Helical" evidence="9">
    <location>
        <begin position="12"/>
        <end position="35"/>
    </location>
</feature>
<accession>A0A8H6TQ95</accession>
<evidence type="ECO:0000256" key="8">
    <source>
        <dbReference type="RuleBase" id="RU000461"/>
    </source>
</evidence>
<dbReference type="GO" id="GO:0004497">
    <property type="term" value="F:monooxygenase activity"/>
    <property type="evidence" value="ECO:0007669"/>
    <property type="project" value="UniProtKB-KW"/>
</dbReference>
<dbReference type="InterPro" id="IPR036396">
    <property type="entry name" value="Cyt_P450_sf"/>
</dbReference>
<dbReference type="Gene3D" id="1.10.630.10">
    <property type="entry name" value="Cytochrome P450"/>
    <property type="match status" value="1"/>
</dbReference>
<keyword evidence="6 8" id="KW-0503">Monooxygenase</keyword>
<protein>
    <recommendedName>
        <fullName evidence="12">Cytochrome P450</fullName>
    </recommendedName>
</protein>
<evidence type="ECO:0000313" key="11">
    <source>
        <dbReference type="Proteomes" id="UP000613580"/>
    </source>
</evidence>
<evidence type="ECO:0000256" key="5">
    <source>
        <dbReference type="ARBA" id="ARBA00023004"/>
    </source>
</evidence>
<evidence type="ECO:0000256" key="2">
    <source>
        <dbReference type="ARBA" id="ARBA00010617"/>
    </source>
</evidence>
<dbReference type="EMBL" id="JACAZE010000002">
    <property type="protein sequence ID" value="KAF7321139.1"/>
    <property type="molecule type" value="Genomic_DNA"/>
</dbReference>
<dbReference type="PANTHER" id="PTHR46206">
    <property type="entry name" value="CYTOCHROME P450"/>
    <property type="match status" value="1"/>
</dbReference>
<keyword evidence="4 8" id="KW-0560">Oxidoreductase</keyword>
<keyword evidence="9" id="KW-0472">Membrane</keyword>
<keyword evidence="3 7" id="KW-0479">Metal-binding</keyword>
<dbReference type="PANTHER" id="PTHR46206:SF1">
    <property type="entry name" value="P450, PUTATIVE (EUROFUNG)-RELATED"/>
    <property type="match status" value="1"/>
</dbReference>
<dbReference type="Proteomes" id="UP000613580">
    <property type="component" value="Unassembled WGS sequence"/>
</dbReference>
<keyword evidence="5 7" id="KW-0408">Iron</keyword>
<reference evidence="10" key="1">
    <citation type="submission" date="2020-05" db="EMBL/GenBank/DDBJ databases">
        <title>Mycena genomes resolve the evolution of fungal bioluminescence.</title>
        <authorList>
            <person name="Tsai I.J."/>
        </authorList>
    </citation>
    <scope>NUCLEOTIDE SEQUENCE</scope>
    <source>
        <strain evidence="10">110903Hualien_Pintung</strain>
    </source>
</reference>
<dbReference type="PRINTS" id="PR00465">
    <property type="entry name" value="EP450IV"/>
</dbReference>
<evidence type="ECO:0008006" key="12">
    <source>
        <dbReference type="Google" id="ProtNLM"/>
    </source>
</evidence>
<sequence>MSLLDQSRAAAPFVLLSSVALSTPLILLFVFLFFVSDVKARKEHALTPGFEWMGRNSNEFFAAIRANFRGLVDSVALYRAGYAKYSKFDKIFVAPTWTKGPQIILPPSMGSWLASRPDDLLNAKDCTFDTAQFTYTVGHESITSNDMIDLLIKRELTRTTGTLNEQLCEEIVGSLEGLYGVDGEWRNVPVFDTLTRTVGRVANRIFVGKELCSNMDFVMAGTHFARDISVSSYILHLFPKFLKPAVSWFATIPNRRHSGIAMKYLKPLIKQRIEDMQMKAEDPNYSWEEPNDFITWMVRESFKRDTEDETSVYALAYRIVLLNFAAITTTTIMSTNALLDIWSAPNAEEIVASLREEAQRVLAEHNGVWSKAAVNKLHRLDSAIRESSRISGVGGTSMARRVRAANGVTLPNGVVVPKNATVGVAMDGLHFDEAFYPNPQTFDPWRFSRPREEAAEDEKAHIHAPKLVDTSVHFLPFSTGIHACPGRFFAANNIKLILAHILLDYEIQPFDHREPNISLGDISVVPVHAKMMIRRRVKA</sequence>
<dbReference type="GO" id="GO:0005506">
    <property type="term" value="F:iron ion binding"/>
    <property type="evidence" value="ECO:0007669"/>
    <property type="project" value="InterPro"/>
</dbReference>
<dbReference type="Pfam" id="PF00067">
    <property type="entry name" value="p450"/>
    <property type="match status" value="1"/>
</dbReference>
<dbReference type="OrthoDB" id="1844152at2759"/>
<dbReference type="GO" id="GO:0020037">
    <property type="term" value="F:heme binding"/>
    <property type="evidence" value="ECO:0007669"/>
    <property type="project" value="InterPro"/>
</dbReference>
<evidence type="ECO:0000313" key="10">
    <source>
        <dbReference type="EMBL" id="KAF7321139.1"/>
    </source>
</evidence>
<evidence type="ECO:0000256" key="1">
    <source>
        <dbReference type="ARBA" id="ARBA00001971"/>
    </source>
</evidence>
<organism evidence="10 11">
    <name type="scientific">Mycena chlorophos</name>
    <name type="common">Agaric fungus</name>
    <name type="synonym">Agaricus chlorophos</name>
    <dbReference type="NCBI Taxonomy" id="658473"/>
    <lineage>
        <taxon>Eukaryota</taxon>
        <taxon>Fungi</taxon>
        <taxon>Dikarya</taxon>
        <taxon>Basidiomycota</taxon>
        <taxon>Agaricomycotina</taxon>
        <taxon>Agaricomycetes</taxon>
        <taxon>Agaricomycetidae</taxon>
        <taxon>Agaricales</taxon>
        <taxon>Marasmiineae</taxon>
        <taxon>Mycenaceae</taxon>
        <taxon>Mycena</taxon>
    </lineage>
</organism>
<gene>
    <name evidence="10" type="ORF">HMN09_00202000</name>
</gene>
<dbReference type="CDD" id="cd11041">
    <property type="entry name" value="CYP503A1-like"/>
    <property type="match status" value="1"/>
</dbReference>
<dbReference type="InterPro" id="IPR001128">
    <property type="entry name" value="Cyt_P450"/>
</dbReference>
<evidence type="ECO:0000256" key="9">
    <source>
        <dbReference type="SAM" id="Phobius"/>
    </source>
</evidence>
<comment type="similarity">
    <text evidence="2 8">Belongs to the cytochrome P450 family.</text>
</comment>
<proteinExistence type="inferred from homology"/>
<dbReference type="PROSITE" id="PS00086">
    <property type="entry name" value="CYTOCHROME_P450"/>
    <property type="match status" value="1"/>
</dbReference>
<comment type="cofactor">
    <cofactor evidence="1 7">
        <name>heme</name>
        <dbReference type="ChEBI" id="CHEBI:30413"/>
    </cofactor>
</comment>
<dbReference type="GO" id="GO:0016705">
    <property type="term" value="F:oxidoreductase activity, acting on paired donors, with incorporation or reduction of molecular oxygen"/>
    <property type="evidence" value="ECO:0007669"/>
    <property type="project" value="InterPro"/>
</dbReference>
<dbReference type="InterPro" id="IPR017972">
    <property type="entry name" value="Cyt_P450_CS"/>
</dbReference>
<keyword evidence="9" id="KW-0812">Transmembrane</keyword>
<dbReference type="AlphaFoldDB" id="A0A8H6TQ95"/>
<dbReference type="InterPro" id="IPR002403">
    <property type="entry name" value="Cyt_P450_E_grp-IV"/>
</dbReference>
<keyword evidence="7 8" id="KW-0349">Heme</keyword>
<dbReference type="SUPFAM" id="SSF48264">
    <property type="entry name" value="Cytochrome P450"/>
    <property type="match status" value="1"/>
</dbReference>
<name>A0A8H6TQ95_MYCCL</name>